<protein>
    <submittedName>
        <fullName evidence="2">Uncharacterized protein</fullName>
    </submittedName>
</protein>
<evidence type="ECO:0000313" key="3">
    <source>
        <dbReference type="Proteomes" id="UP000017836"/>
    </source>
</evidence>
<proteinExistence type="predicted"/>
<dbReference type="EMBL" id="KI392068">
    <property type="protein sequence ID" value="ERN19588.1"/>
    <property type="molecule type" value="Genomic_DNA"/>
</dbReference>
<name>U5DGP2_AMBTC</name>
<feature type="compositionally biased region" description="Basic and acidic residues" evidence="1">
    <location>
        <begin position="217"/>
        <end position="226"/>
    </location>
</feature>
<reference evidence="3" key="1">
    <citation type="journal article" date="2013" name="Science">
        <title>The Amborella genome and the evolution of flowering plants.</title>
        <authorList>
            <consortium name="Amborella Genome Project"/>
        </authorList>
    </citation>
    <scope>NUCLEOTIDE SEQUENCE [LARGE SCALE GENOMIC DNA]</scope>
</reference>
<dbReference type="Proteomes" id="UP000017836">
    <property type="component" value="Unassembled WGS sequence"/>
</dbReference>
<dbReference type="AlphaFoldDB" id="U5DGP2"/>
<evidence type="ECO:0000313" key="2">
    <source>
        <dbReference type="EMBL" id="ERN19588.1"/>
    </source>
</evidence>
<keyword evidence="3" id="KW-1185">Reference proteome</keyword>
<organism evidence="2 3">
    <name type="scientific">Amborella trichopoda</name>
    <dbReference type="NCBI Taxonomy" id="13333"/>
    <lineage>
        <taxon>Eukaryota</taxon>
        <taxon>Viridiplantae</taxon>
        <taxon>Streptophyta</taxon>
        <taxon>Embryophyta</taxon>
        <taxon>Tracheophyta</taxon>
        <taxon>Spermatophyta</taxon>
        <taxon>Magnoliopsida</taxon>
        <taxon>Amborellales</taxon>
        <taxon>Amborellaceae</taxon>
        <taxon>Amborella</taxon>
    </lineage>
</organism>
<dbReference type="HOGENOM" id="CLU_991574_0_0_1"/>
<feature type="region of interest" description="Disordered" evidence="1">
    <location>
        <begin position="202"/>
        <end position="226"/>
    </location>
</feature>
<feature type="compositionally biased region" description="Acidic residues" evidence="1">
    <location>
        <begin position="203"/>
        <end position="216"/>
    </location>
</feature>
<evidence type="ECO:0000256" key="1">
    <source>
        <dbReference type="SAM" id="MobiDB-lite"/>
    </source>
</evidence>
<gene>
    <name evidence="2" type="ORF">AMTR_s00062p00110800</name>
</gene>
<sequence>MKEVKDKIPWVKVDSQKGPEANPNAKGLATNCLNDVTDRDGHVPLGAKLKLRGEGPNASFEYSAPMAIPTSTKSKSIYFTGSLSGLNPGFLNAPKPNTTNISNDIPSKGAPAGLKTGFLSAPKLKTQVNQMVMFPKDRDTVWEYDDNGDALVHDADWDCFASLDPRERLERLIMANMLIDSVYEREMHEIFGDNPYGVIFEPSESETGEENSEEMESEIRDESEYESKEEDFHILFFQSRPMKKGFGKKALLWVALRKGVVYSGMYPRKIIWKSLIRRIFL</sequence>
<dbReference type="Gramene" id="ERN19588">
    <property type="protein sequence ID" value="ERN19588"/>
    <property type="gene ID" value="AMTR_s00062p00110800"/>
</dbReference>
<accession>U5DGP2</accession>